<comment type="caution">
    <text evidence="18">The sequence shown here is derived from an EMBL/GenBank/DDBJ whole genome shotgun (WGS) entry which is preliminary data.</text>
</comment>
<keyword evidence="10" id="KW-0626">Porin</keyword>
<evidence type="ECO:0000256" key="13">
    <source>
        <dbReference type="ARBA" id="ARBA00023237"/>
    </source>
</evidence>
<feature type="domain" description="Polysaccharide export protein N-terminal" evidence="16">
    <location>
        <begin position="67"/>
        <end position="138"/>
    </location>
</feature>
<evidence type="ECO:0000256" key="14">
    <source>
        <dbReference type="ARBA" id="ARBA00023288"/>
    </source>
</evidence>
<dbReference type="PANTHER" id="PTHR33619">
    <property type="entry name" value="POLYSACCHARIDE EXPORT PROTEIN GFCE-RELATED"/>
    <property type="match status" value="1"/>
</dbReference>
<evidence type="ECO:0000313" key="19">
    <source>
        <dbReference type="Proteomes" id="UP000539642"/>
    </source>
</evidence>
<keyword evidence="9" id="KW-0406">Ion transport</keyword>
<keyword evidence="4" id="KW-1134">Transmembrane beta strand</keyword>
<dbReference type="AlphaFoldDB" id="A0A840V2J4"/>
<keyword evidence="6" id="KW-0812">Transmembrane</keyword>
<evidence type="ECO:0000256" key="6">
    <source>
        <dbReference type="ARBA" id="ARBA00022692"/>
    </source>
</evidence>
<dbReference type="Pfam" id="PF02563">
    <property type="entry name" value="Poly_export"/>
    <property type="match status" value="1"/>
</dbReference>
<feature type="domain" description="SLBB" evidence="17">
    <location>
        <begin position="232"/>
        <end position="310"/>
    </location>
</feature>
<keyword evidence="13" id="KW-0998">Cell outer membrane</keyword>
<evidence type="ECO:0000256" key="3">
    <source>
        <dbReference type="ARBA" id="ARBA00022448"/>
    </source>
</evidence>
<comment type="similarity">
    <text evidence="2">Belongs to the BexD/CtrA/VexA family.</text>
</comment>
<feature type="chain" id="PRO_5032507569" evidence="15">
    <location>
        <begin position="21"/>
        <end position="341"/>
    </location>
</feature>
<evidence type="ECO:0000256" key="5">
    <source>
        <dbReference type="ARBA" id="ARBA00022597"/>
    </source>
</evidence>
<evidence type="ECO:0000256" key="10">
    <source>
        <dbReference type="ARBA" id="ARBA00023114"/>
    </source>
</evidence>
<gene>
    <name evidence="18" type="ORF">HNQ81_001821</name>
</gene>
<dbReference type="GO" id="GO:0015159">
    <property type="term" value="F:polysaccharide transmembrane transporter activity"/>
    <property type="evidence" value="ECO:0007669"/>
    <property type="project" value="InterPro"/>
</dbReference>
<evidence type="ECO:0000313" key="18">
    <source>
        <dbReference type="EMBL" id="MBB5348090.1"/>
    </source>
</evidence>
<keyword evidence="19" id="KW-1185">Reference proteome</keyword>
<dbReference type="GO" id="GO:0006811">
    <property type="term" value="P:monoatomic ion transport"/>
    <property type="evidence" value="ECO:0007669"/>
    <property type="project" value="UniProtKB-KW"/>
</dbReference>
<proteinExistence type="inferred from homology"/>
<keyword evidence="3" id="KW-0813">Transport</keyword>
<dbReference type="Gene3D" id="3.10.560.10">
    <property type="entry name" value="Outer membrane lipoprotein wza domain like"/>
    <property type="match status" value="2"/>
</dbReference>
<accession>A0A840V2J4</accession>
<evidence type="ECO:0000256" key="9">
    <source>
        <dbReference type="ARBA" id="ARBA00023065"/>
    </source>
</evidence>
<dbReference type="PANTHER" id="PTHR33619:SF3">
    <property type="entry name" value="POLYSACCHARIDE EXPORT PROTEIN GFCE-RELATED"/>
    <property type="match status" value="1"/>
</dbReference>
<dbReference type="GO" id="GO:0015288">
    <property type="term" value="F:porin activity"/>
    <property type="evidence" value="ECO:0007669"/>
    <property type="project" value="UniProtKB-KW"/>
</dbReference>
<feature type="signal peptide" evidence="15">
    <location>
        <begin position="1"/>
        <end position="20"/>
    </location>
</feature>
<keyword evidence="11" id="KW-0472">Membrane</keyword>
<dbReference type="InterPro" id="IPR054765">
    <property type="entry name" value="SLBB_dom"/>
</dbReference>
<dbReference type="Proteomes" id="UP000539642">
    <property type="component" value="Unassembled WGS sequence"/>
</dbReference>
<evidence type="ECO:0000256" key="8">
    <source>
        <dbReference type="ARBA" id="ARBA00023047"/>
    </source>
</evidence>
<keyword evidence="14" id="KW-0449">Lipoprotein</keyword>
<evidence type="ECO:0000256" key="11">
    <source>
        <dbReference type="ARBA" id="ARBA00023136"/>
    </source>
</evidence>
<keyword evidence="7 15" id="KW-0732">Signal</keyword>
<comment type="subcellular location">
    <subcellularLocation>
        <location evidence="1">Cell outer membrane</location>
        <topology evidence="1">Multi-pass membrane protein</topology>
    </subcellularLocation>
</comment>
<evidence type="ECO:0000256" key="15">
    <source>
        <dbReference type="SAM" id="SignalP"/>
    </source>
</evidence>
<evidence type="ECO:0000256" key="12">
    <source>
        <dbReference type="ARBA" id="ARBA00023139"/>
    </source>
</evidence>
<evidence type="ECO:0000256" key="7">
    <source>
        <dbReference type="ARBA" id="ARBA00022729"/>
    </source>
</evidence>
<evidence type="ECO:0000256" key="2">
    <source>
        <dbReference type="ARBA" id="ARBA00009450"/>
    </source>
</evidence>
<keyword evidence="5" id="KW-0762">Sugar transport</keyword>
<keyword evidence="8" id="KW-0625">Polysaccharide transport</keyword>
<dbReference type="RefSeq" id="WP_183350474.1">
    <property type="nucleotide sequence ID" value="NZ_JACHEO010000008.1"/>
</dbReference>
<dbReference type="InterPro" id="IPR003715">
    <property type="entry name" value="Poly_export_N"/>
</dbReference>
<reference evidence="18 19" key="1">
    <citation type="submission" date="2020-08" db="EMBL/GenBank/DDBJ databases">
        <title>Genomic Encyclopedia of Type Strains, Phase IV (KMG-IV): sequencing the most valuable type-strain genomes for metagenomic binning, comparative biology and taxonomic classification.</title>
        <authorList>
            <person name="Goeker M."/>
        </authorList>
    </citation>
    <scope>NUCLEOTIDE SEQUENCE [LARGE SCALE GENOMIC DNA]</scope>
    <source>
        <strain evidence="18 19">DSM 28570</strain>
    </source>
</reference>
<evidence type="ECO:0000259" key="16">
    <source>
        <dbReference type="Pfam" id="PF02563"/>
    </source>
</evidence>
<dbReference type="PROSITE" id="PS51257">
    <property type="entry name" value="PROKAR_LIPOPROTEIN"/>
    <property type="match status" value="1"/>
</dbReference>
<name>A0A840V2J4_9BACT</name>
<dbReference type="GO" id="GO:0046930">
    <property type="term" value="C:pore complex"/>
    <property type="evidence" value="ECO:0007669"/>
    <property type="project" value="UniProtKB-KW"/>
</dbReference>
<dbReference type="InterPro" id="IPR049712">
    <property type="entry name" value="Poly_export"/>
</dbReference>
<sequence length="341" mass="36801">MRRFAYFLIAAICLVMSGCAEEQFEANTDLKQFQEASQAIEEQAPATAQVAAQPVAAAMTTSDDIGDYVLGPGDLIQLTVFETKDLNTEVRVSSRGQVSLPLIGTVDVRNLTAAEAEEKIEGLLAAQYLQDPHVSIFIKEHVSRQITLVGSFKKPGTYDYVSKRNLLDVIAIAEGLTESAGTAAYITRFDDKSKKNVNYFVDLDQLIKKGNMAQNIMVLGGDVIFIPETGQCFVDGAVRKPGTYPIKSGMTITEVVTLAGGLAGYADTDKIKLIRHMGPGQERQVLSLSYNDLQAGVGDSLLIKDQDIIFAESSSSGMLFSGSGFTLGFLGTGVSYRNPKQ</sequence>
<dbReference type="Pfam" id="PF22461">
    <property type="entry name" value="SLBB_2"/>
    <property type="match status" value="1"/>
</dbReference>
<dbReference type="Gene3D" id="3.30.1950.10">
    <property type="entry name" value="wza like domain"/>
    <property type="match status" value="1"/>
</dbReference>
<organism evidence="18 19">
    <name type="scientific">Desulfoprunum benzoelyticum</name>
    <dbReference type="NCBI Taxonomy" id="1506996"/>
    <lineage>
        <taxon>Bacteria</taxon>
        <taxon>Pseudomonadati</taxon>
        <taxon>Thermodesulfobacteriota</taxon>
        <taxon>Desulfobulbia</taxon>
        <taxon>Desulfobulbales</taxon>
        <taxon>Desulfobulbaceae</taxon>
        <taxon>Desulfoprunum</taxon>
    </lineage>
</organism>
<evidence type="ECO:0000256" key="1">
    <source>
        <dbReference type="ARBA" id="ARBA00004571"/>
    </source>
</evidence>
<evidence type="ECO:0000259" key="17">
    <source>
        <dbReference type="Pfam" id="PF22461"/>
    </source>
</evidence>
<dbReference type="GO" id="GO:0009279">
    <property type="term" value="C:cell outer membrane"/>
    <property type="evidence" value="ECO:0007669"/>
    <property type="project" value="UniProtKB-SubCell"/>
</dbReference>
<evidence type="ECO:0000256" key="4">
    <source>
        <dbReference type="ARBA" id="ARBA00022452"/>
    </source>
</evidence>
<keyword evidence="12" id="KW-0564">Palmitate</keyword>
<dbReference type="EMBL" id="JACHEO010000008">
    <property type="protein sequence ID" value="MBB5348090.1"/>
    <property type="molecule type" value="Genomic_DNA"/>
</dbReference>
<protein>
    <submittedName>
        <fullName evidence="18">Polysaccharide export outer membrane protein</fullName>
    </submittedName>
</protein>